<feature type="compositionally biased region" description="Acidic residues" evidence="1">
    <location>
        <begin position="311"/>
        <end position="325"/>
    </location>
</feature>
<dbReference type="RefSeq" id="XP_028477627.1">
    <property type="nucleotide sequence ID" value="XM_028621175.1"/>
</dbReference>
<gene>
    <name evidence="3" type="ORF">EHS24_005688</name>
</gene>
<proteinExistence type="predicted"/>
<sequence length="671" mass="71533">MTLHLSIPPLPDPPHQYGASLDASSAGRTYHHQNSWVPAPPPTSLQTDEPPPEHVKTYTPVVDPGFLIPRLPMSGPYPSPPAPQAPQAHRKWKNYMMSIGTNFDRLDVTDKPLPPVPNSSSLPQRPSPPRRKQPQADLPPSNTSSSYTASSYTSSSSSGHLSGSAGYPSGGGYGSSAPPSAYQQPPSYSQPPPVPPRPPRLSSVATGPPAPATAPLPGRPRPSVSNASASSSARVASAPVGLTVPPSLSPTKKVSPSRPAKGLVRMSQPKLTAFANPIAPVVPKVSPVTPKKQRSQSATPAAGAIIVDLTADSDDSYLPSDDDDSPPPRRSGQQRRAVSAEPRLQAAAKAKATPSASATSTPKTRRAPASASKIPRTPKTAASTPPKASSARSSTATATDPPAVRCAGFTRNGNQCKRLVKSAAPFLASRDPNVDDDDAERVIGRYCKDHAGLVCFPAGFYWRDARGKAGIWIDFADYIPSDLGQQTQTLMRMTMESPLTAKELPGFLYAYELRDLADTSTSYFKVGRTDNVPRRIGQWSNQCTSHTPTLRDIFPLKAPPSITAIPGGAGLHRQPSVAGSLLPGAVKAGVDNRRMVPAVKRWERLVHLELADRAAAQKSTEYDAILKPCTDCGAIHREIFPLEDARGLSTYEEIVVDAIGRWERFIRVICD</sequence>
<dbReference type="EMBL" id="RSCE01000003">
    <property type="protein sequence ID" value="RSH84179.1"/>
    <property type="molecule type" value="Genomic_DNA"/>
</dbReference>
<evidence type="ECO:0000256" key="1">
    <source>
        <dbReference type="SAM" id="MobiDB-lite"/>
    </source>
</evidence>
<name>A0A427XZA8_9TREE</name>
<dbReference type="GeneID" id="39590231"/>
<dbReference type="InterPro" id="IPR053006">
    <property type="entry name" value="Meiosis_regulatory"/>
</dbReference>
<feature type="region of interest" description="Disordered" evidence="1">
    <location>
        <begin position="1"/>
        <end position="58"/>
    </location>
</feature>
<feature type="compositionally biased region" description="Low complexity" evidence="1">
    <location>
        <begin position="346"/>
        <end position="362"/>
    </location>
</feature>
<protein>
    <recommendedName>
        <fullName evidence="2">Bacteriophage T5 Orf172 DNA-binding domain-containing protein</fullName>
    </recommendedName>
</protein>
<feature type="compositionally biased region" description="Pro residues" evidence="1">
    <location>
        <begin position="188"/>
        <end position="199"/>
    </location>
</feature>
<feature type="domain" description="Bacteriophage T5 Orf172 DNA-binding" evidence="2">
    <location>
        <begin position="509"/>
        <end position="662"/>
    </location>
</feature>
<feature type="compositionally biased region" description="Low complexity" evidence="1">
    <location>
        <begin position="141"/>
        <end position="167"/>
    </location>
</feature>
<organism evidence="3 4">
    <name type="scientific">Apiotrichum porosum</name>
    <dbReference type="NCBI Taxonomy" id="105984"/>
    <lineage>
        <taxon>Eukaryota</taxon>
        <taxon>Fungi</taxon>
        <taxon>Dikarya</taxon>
        <taxon>Basidiomycota</taxon>
        <taxon>Agaricomycotina</taxon>
        <taxon>Tremellomycetes</taxon>
        <taxon>Trichosporonales</taxon>
        <taxon>Trichosporonaceae</taxon>
        <taxon>Apiotrichum</taxon>
    </lineage>
</organism>
<dbReference type="Pfam" id="PF10544">
    <property type="entry name" value="T5orf172"/>
    <property type="match status" value="1"/>
</dbReference>
<reference evidence="3 4" key="1">
    <citation type="submission" date="2018-11" db="EMBL/GenBank/DDBJ databases">
        <title>Genome sequence of Apiotrichum porosum DSM 27194.</title>
        <authorList>
            <person name="Aliyu H."/>
            <person name="Gorte O."/>
            <person name="Ochsenreither K."/>
        </authorList>
    </citation>
    <scope>NUCLEOTIDE SEQUENCE [LARGE SCALE GENOMIC DNA]</scope>
    <source>
        <strain evidence="3 4">DSM 27194</strain>
    </source>
</reference>
<dbReference type="PANTHER" id="PTHR28094:SF1">
    <property type="entry name" value="MEIOTICALLY UP-REGULATED GENE 113 PROTEIN"/>
    <property type="match status" value="1"/>
</dbReference>
<feature type="compositionally biased region" description="Low complexity" evidence="1">
    <location>
        <begin position="221"/>
        <end position="240"/>
    </location>
</feature>
<dbReference type="Proteomes" id="UP000279236">
    <property type="component" value="Unassembled WGS sequence"/>
</dbReference>
<feature type="compositionally biased region" description="Low complexity" evidence="1">
    <location>
        <begin position="375"/>
        <end position="403"/>
    </location>
</feature>
<dbReference type="OrthoDB" id="2417614at2759"/>
<feature type="compositionally biased region" description="Low complexity" evidence="1">
    <location>
        <begin position="281"/>
        <end position="290"/>
    </location>
</feature>
<accession>A0A427XZA8</accession>
<feature type="compositionally biased region" description="Polar residues" evidence="1">
    <location>
        <begin position="22"/>
        <end position="36"/>
    </location>
</feature>
<dbReference type="STRING" id="105984.A0A427XZA8"/>
<dbReference type="InterPro" id="IPR018306">
    <property type="entry name" value="Phage_T5_Orf172_DNA-bd"/>
</dbReference>
<evidence type="ECO:0000313" key="3">
    <source>
        <dbReference type="EMBL" id="RSH84179.1"/>
    </source>
</evidence>
<dbReference type="AlphaFoldDB" id="A0A427XZA8"/>
<evidence type="ECO:0000259" key="2">
    <source>
        <dbReference type="Pfam" id="PF10544"/>
    </source>
</evidence>
<keyword evidence="4" id="KW-1185">Reference proteome</keyword>
<feature type="compositionally biased region" description="Low complexity" evidence="1">
    <location>
        <begin position="175"/>
        <end position="187"/>
    </location>
</feature>
<comment type="caution">
    <text evidence="3">The sequence shown here is derived from an EMBL/GenBank/DDBJ whole genome shotgun (WGS) entry which is preliminary data.</text>
</comment>
<dbReference type="PANTHER" id="PTHR28094">
    <property type="entry name" value="MEIOTICALLY UP-REGULATED GENE 113 PROTEIN"/>
    <property type="match status" value="1"/>
</dbReference>
<feature type="compositionally biased region" description="Pro residues" evidence="1">
    <location>
        <begin position="208"/>
        <end position="220"/>
    </location>
</feature>
<evidence type="ECO:0000313" key="4">
    <source>
        <dbReference type="Proteomes" id="UP000279236"/>
    </source>
</evidence>
<feature type="region of interest" description="Disordered" evidence="1">
    <location>
        <begin position="106"/>
        <end position="408"/>
    </location>
</feature>